<evidence type="ECO:0000313" key="2">
    <source>
        <dbReference type="EMBL" id="CAH9118254.1"/>
    </source>
</evidence>
<keyword evidence="3" id="KW-1185">Reference proteome</keyword>
<name>A0A9P0ZZQ5_CUSEU</name>
<feature type="region of interest" description="Disordered" evidence="1">
    <location>
        <begin position="106"/>
        <end position="224"/>
    </location>
</feature>
<sequence>MLAGGPGRIARRQGSSGRALLGDTENLDRQQLLLRHLVRRQLRPEHKQSRRHQSPGRIRGQDLGQGRPDRVHEGLDFAFRLQARQSQHAHSGGLEGRFWRNSVVHLRTPQPPDSRPRREPNHRTDPGEHRAAEPADRSQPRRQPNLRQHTALHRQPRKPKAPGPQRQQALRRNPSGFRETPNVEPGVAQQKPAHRFNPGRVNRKPPPARGSGSIDEPNIRSNPG</sequence>
<feature type="region of interest" description="Disordered" evidence="1">
    <location>
        <begin position="1"/>
        <end position="23"/>
    </location>
</feature>
<dbReference type="Proteomes" id="UP001152484">
    <property type="component" value="Unassembled WGS sequence"/>
</dbReference>
<organism evidence="2 3">
    <name type="scientific">Cuscuta europaea</name>
    <name type="common">European dodder</name>
    <dbReference type="NCBI Taxonomy" id="41803"/>
    <lineage>
        <taxon>Eukaryota</taxon>
        <taxon>Viridiplantae</taxon>
        <taxon>Streptophyta</taxon>
        <taxon>Embryophyta</taxon>
        <taxon>Tracheophyta</taxon>
        <taxon>Spermatophyta</taxon>
        <taxon>Magnoliopsida</taxon>
        <taxon>eudicotyledons</taxon>
        <taxon>Gunneridae</taxon>
        <taxon>Pentapetalae</taxon>
        <taxon>asterids</taxon>
        <taxon>lamiids</taxon>
        <taxon>Solanales</taxon>
        <taxon>Convolvulaceae</taxon>
        <taxon>Cuscuteae</taxon>
        <taxon>Cuscuta</taxon>
        <taxon>Cuscuta subgen. Cuscuta</taxon>
    </lineage>
</organism>
<evidence type="ECO:0000313" key="3">
    <source>
        <dbReference type="Proteomes" id="UP001152484"/>
    </source>
</evidence>
<gene>
    <name evidence="2" type="ORF">CEURO_LOCUS21865</name>
</gene>
<comment type="caution">
    <text evidence="2">The sequence shown here is derived from an EMBL/GenBank/DDBJ whole genome shotgun (WGS) entry which is preliminary data.</text>
</comment>
<evidence type="ECO:0000256" key="1">
    <source>
        <dbReference type="SAM" id="MobiDB-lite"/>
    </source>
</evidence>
<dbReference type="EMBL" id="CAMAPE010000075">
    <property type="protein sequence ID" value="CAH9118254.1"/>
    <property type="molecule type" value="Genomic_DNA"/>
</dbReference>
<proteinExistence type="predicted"/>
<feature type="compositionally biased region" description="Basic residues" evidence="1">
    <location>
        <begin position="150"/>
        <end position="160"/>
    </location>
</feature>
<dbReference type="AlphaFoldDB" id="A0A9P0ZZQ5"/>
<reference evidence="2" key="1">
    <citation type="submission" date="2022-07" db="EMBL/GenBank/DDBJ databases">
        <authorList>
            <person name="Macas J."/>
            <person name="Novak P."/>
            <person name="Neumann P."/>
        </authorList>
    </citation>
    <scope>NUCLEOTIDE SEQUENCE</scope>
</reference>
<protein>
    <submittedName>
        <fullName evidence="2">Uncharacterized protein</fullName>
    </submittedName>
</protein>
<feature type="compositionally biased region" description="Basic and acidic residues" evidence="1">
    <location>
        <begin position="114"/>
        <end position="139"/>
    </location>
</feature>
<dbReference type="OrthoDB" id="1309770at2759"/>
<feature type="region of interest" description="Disordered" evidence="1">
    <location>
        <begin position="39"/>
        <end position="70"/>
    </location>
</feature>
<accession>A0A9P0ZZQ5</accession>